<keyword evidence="12" id="KW-0793">Thylakoid</keyword>
<dbReference type="EMBL" id="JTHE03000106">
    <property type="protein sequence ID" value="MCM1984941.1"/>
    <property type="molecule type" value="Genomic_DNA"/>
</dbReference>
<comment type="function">
    <text evidence="10 12">F(1)F(0) ATP synthase produces ATP from ADP in the presence of a proton or sodium gradient. F-type ATPases consist of two structural domains, F(1) containing the extramembraneous catalytic core and F(0) containing the membrane proton channel, linked together by a central stalk and a peripheral stalk. During catalysis, ATP synthesis in the catalytic domain of F(1) is coupled via a rotary mechanism of the central stalk subunits to proton translocation.</text>
</comment>
<comment type="subcellular location">
    <subcellularLocation>
        <location evidence="12">Cellular thylakoid membrane</location>
        <topology evidence="12">Single-pass membrane protein</topology>
    </subcellularLocation>
    <subcellularLocation>
        <location evidence="11">Endomembrane system</location>
        <topology evidence="11">Single-pass membrane protein</topology>
    </subcellularLocation>
</comment>
<dbReference type="Pfam" id="PF00430">
    <property type="entry name" value="ATP-synt_B"/>
    <property type="match status" value="1"/>
</dbReference>
<dbReference type="PANTHER" id="PTHR33445">
    <property type="entry name" value="ATP SYNTHASE SUBUNIT B', CHLOROPLASTIC"/>
    <property type="match status" value="1"/>
</dbReference>
<comment type="subunit">
    <text evidence="12">F-type ATPases have 2 components, F(1) - the catalytic core - and F(0) - the membrane proton channel. F(1) has five subunits: alpha(3), beta(3), gamma(1), delta(1), epsilon(1). F(0) has four main subunits: a(1), b(1), b'(1) and c(10-14). The alpha and beta chains form an alternating ring which encloses part of the gamma chain. F(1) is attached to F(0) by a central stalk formed by the gamma and epsilon chains, while a peripheral stalk is formed by the delta, b and b' chains.</text>
</comment>
<evidence type="ECO:0000256" key="4">
    <source>
        <dbReference type="ARBA" id="ARBA00022692"/>
    </source>
</evidence>
<evidence type="ECO:0000256" key="8">
    <source>
        <dbReference type="ARBA" id="ARBA00023136"/>
    </source>
</evidence>
<evidence type="ECO:0000256" key="6">
    <source>
        <dbReference type="ARBA" id="ARBA00022989"/>
    </source>
</evidence>
<evidence type="ECO:0000313" key="13">
    <source>
        <dbReference type="EMBL" id="MCM1984941.1"/>
    </source>
</evidence>
<keyword evidence="14" id="KW-1185">Reference proteome</keyword>
<keyword evidence="2 12" id="KW-0813">Transport</keyword>
<feature type="transmembrane region" description="Helical" evidence="12">
    <location>
        <begin position="6"/>
        <end position="27"/>
    </location>
</feature>
<organism evidence="13 14">
    <name type="scientific">Lyngbya confervoides BDU141951</name>
    <dbReference type="NCBI Taxonomy" id="1574623"/>
    <lineage>
        <taxon>Bacteria</taxon>
        <taxon>Bacillati</taxon>
        <taxon>Cyanobacteriota</taxon>
        <taxon>Cyanophyceae</taxon>
        <taxon>Oscillatoriophycideae</taxon>
        <taxon>Oscillatoriales</taxon>
        <taxon>Microcoleaceae</taxon>
        <taxon>Lyngbya</taxon>
    </lineage>
</organism>
<sequence>MLIDPITTFAQIVNFVVLVALLKRFLYAPILQAMQKREQAIHGQLQAAAQDQAIAQAEASRYRQLQQEFADQQASLEHHAQLEAEAYRQSLLREARQEVEVRKGRWVSALQREQRSVLKSLRQQLGLQVMHTVRQILQDLAQAHLEAQMVNVFTERLRQLPSEERDRLQRVLDQPHPPVVYSTFAIAPDQQAQIAEALFSQVPALQEVQTSLQFKQQSQCLCGLELVLPGYKLAWTVDAYLDHLEETIAQLLDQQDLSLPLTDASASTHEWSS</sequence>
<evidence type="ECO:0000256" key="3">
    <source>
        <dbReference type="ARBA" id="ARBA00022547"/>
    </source>
</evidence>
<accession>A0ABD4T8L9</accession>
<keyword evidence="7 12" id="KW-0406">Ion transport</keyword>
<dbReference type="HAMAP" id="MF_01398">
    <property type="entry name" value="ATP_synth_b_bprime"/>
    <property type="match status" value="1"/>
</dbReference>
<dbReference type="InterPro" id="IPR002146">
    <property type="entry name" value="ATP_synth_b/b'su_bac/chlpt"/>
</dbReference>
<evidence type="ECO:0000313" key="14">
    <source>
        <dbReference type="Proteomes" id="UP000031561"/>
    </source>
</evidence>
<protein>
    <recommendedName>
        <fullName evidence="12">ATP synthase subunit b</fullName>
    </recommendedName>
    <alternativeName>
        <fullName evidence="12">ATP synthase F(0) sector subunit b</fullName>
    </alternativeName>
    <alternativeName>
        <fullName evidence="12">ATPase subunit I</fullName>
    </alternativeName>
    <alternativeName>
        <fullName evidence="12">F-type ATPase subunit b</fullName>
        <shortName evidence="12">F-ATPase subunit b</shortName>
    </alternativeName>
</protein>
<comment type="caution">
    <text evidence="13">The sequence shown here is derived from an EMBL/GenBank/DDBJ whole genome shotgun (WGS) entry which is preliminary data.</text>
</comment>
<name>A0ABD4T8L9_9CYAN</name>
<comment type="similarity">
    <text evidence="1 12">Belongs to the ATPase B chain family.</text>
</comment>
<dbReference type="GO" id="GO:0031676">
    <property type="term" value="C:plasma membrane-derived thylakoid membrane"/>
    <property type="evidence" value="ECO:0007669"/>
    <property type="project" value="UniProtKB-SubCell"/>
</dbReference>
<dbReference type="PANTHER" id="PTHR33445:SF2">
    <property type="entry name" value="ATP SYNTHASE SUBUNIT B', CHLOROPLASTIC"/>
    <property type="match status" value="1"/>
</dbReference>
<keyword evidence="5 12" id="KW-0375">Hydrogen ion transport</keyword>
<evidence type="ECO:0000256" key="2">
    <source>
        <dbReference type="ARBA" id="ARBA00022448"/>
    </source>
</evidence>
<dbReference type="InterPro" id="IPR050059">
    <property type="entry name" value="ATP_synthase_B_chain"/>
</dbReference>
<gene>
    <name evidence="12" type="primary">atpF</name>
    <name evidence="13" type="ORF">QQ91_0019130</name>
</gene>
<evidence type="ECO:0000256" key="7">
    <source>
        <dbReference type="ARBA" id="ARBA00023065"/>
    </source>
</evidence>
<keyword evidence="6 12" id="KW-1133">Transmembrane helix</keyword>
<keyword evidence="4 12" id="KW-0812">Transmembrane</keyword>
<keyword evidence="3 12" id="KW-0138">CF(0)</keyword>
<evidence type="ECO:0000256" key="5">
    <source>
        <dbReference type="ARBA" id="ARBA00022781"/>
    </source>
</evidence>
<dbReference type="Proteomes" id="UP000031561">
    <property type="component" value="Unassembled WGS sequence"/>
</dbReference>
<proteinExistence type="inferred from homology"/>
<dbReference type="GO" id="GO:0045259">
    <property type="term" value="C:proton-transporting ATP synthase complex"/>
    <property type="evidence" value="ECO:0007669"/>
    <property type="project" value="UniProtKB-KW"/>
</dbReference>
<keyword evidence="8 12" id="KW-0472">Membrane</keyword>
<comment type="function">
    <text evidence="12">Component of the F(0) channel, it forms part of the peripheral stalk, linking F(1) to F(0).</text>
</comment>
<evidence type="ECO:0000256" key="9">
    <source>
        <dbReference type="ARBA" id="ARBA00023310"/>
    </source>
</evidence>
<dbReference type="RefSeq" id="WP_166277496.1">
    <property type="nucleotide sequence ID" value="NZ_JTHE03000106.1"/>
</dbReference>
<dbReference type="GO" id="GO:0012505">
    <property type="term" value="C:endomembrane system"/>
    <property type="evidence" value="ECO:0007669"/>
    <property type="project" value="UniProtKB-SubCell"/>
</dbReference>
<dbReference type="CDD" id="cd06503">
    <property type="entry name" value="ATP-synt_Fo_b"/>
    <property type="match status" value="1"/>
</dbReference>
<evidence type="ECO:0000256" key="1">
    <source>
        <dbReference type="ARBA" id="ARBA00005513"/>
    </source>
</evidence>
<dbReference type="GO" id="GO:0046933">
    <property type="term" value="F:proton-transporting ATP synthase activity, rotational mechanism"/>
    <property type="evidence" value="ECO:0007669"/>
    <property type="project" value="UniProtKB-UniRule"/>
</dbReference>
<reference evidence="13 14" key="1">
    <citation type="journal article" date="2015" name="Genome Announc.">
        <title>Draft Genome Sequence of Filamentous Marine Cyanobacterium Lyngbya confervoides Strain BDU141951.</title>
        <authorList>
            <person name="Chandrababunaidu M.M."/>
            <person name="Sen D."/>
            <person name="Tripathy S."/>
        </authorList>
    </citation>
    <scope>NUCLEOTIDE SEQUENCE [LARGE SCALE GENOMIC DNA]</scope>
    <source>
        <strain evidence="13 14">BDU141951</strain>
    </source>
</reference>
<dbReference type="AlphaFoldDB" id="A0ABD4T8L9"/>
<evidence type="ECO:0000256" key="11">
    <source>
        <dbReference type="ARBA" id="ARBA00037847"/>
    </source>
</evidence>
<evidence type="ECO:0000256" key="12">
    <source>
        <dbReference type="HAMAP-Rule" id="MF_01398"/>
    </source>
</evidence>
<keyword evidence="9 12" id="KW-0066">ATP synthesis</keyword>
<evidence type="ECO:0000256" key="10">
    <source>
        <dbReference type="ARBA" id="ARBA00025198"/>
    </source>
</evidence>